<dbReference type="GO" id="GO:0004252">
    <property type="term" value="F:serine-type endopeptidase activity"/>
    <property type="evidence" value="ECO:0007669"/>
    <property type="project" value="InterPro"/>
</dbReference>
<evidence type="ECO:0000313" key="4">
    <source>
        <dbReference type="EMBL" id="JAB69440.1"/>
    </source>
</evidence>
<dbReference type="InterPro" id="IPR043504">
    <property type="entry name" value="Peptidase_S1_PA_chymotrypsin"/>
</dbReference>
<name>V5GGY3_IXORI</name>
<evidence type="ECO:0000256" key="1">
    <source>
        <dbReference type="ARBA" id="ARBA00023157"/>
    </source>
</evidence>
<accession>V5GGY3</accession>
<dbReference type="EMBL" id="GANP01015028">
    <property type="protein sequence ID" value="JAB69440.1"/>
    <property type="molecule type" value="mRNA"/>
</dbReference>
<sequence>MLPNNSRKKMILRDLALTTIASILLGVAYMEHTGYNDFLQKVRCGRRHLRNTVSERIVNGTVAKTYSWPWMVGLYNENDNLVLRRTFLNKTTYSVLTAAHCFANKNASFLSARLGSTNKTRSTDCSDERSRRDAAKQSDTTESDATPNAKVICVGVEEVCIPVQDDCNFFMQDIAVLRLERPVNFTNLIQPICLPENCVEPPLDVPTYIAGWGKIEVVQEDEDYESYEYEDYEQPEEEGDEKSSAEERISGNSPSRRALSTKDAHTNTLRERQICLISNEECKHQLKRTVPDYTLCSTGGTCSRHHALMTEANGLRTCRRHPSCGTKLRQTATQLARRAHLQLRRVLVHQVCQQKAAAMLPPIFQQVTQVFKYYSILLFECGIYYNKAPPVSFSSASNFKQINGLFT</sequence>
<dbReference type="AlphaFoldDB" id="V5GGY3"/>
<proteinExistence type="evidence at transcript level"/>
<dbReference type="PROSITE" id="PS50240">
    <property type="entry name" value="TRYPSIN_DOM"/>
    <property type="match status" value="1"/>
</dbReference>
<dbReference type="Pfam" id="PF00089">
    <property type="entry name" value="Trypsin"/>
    <property type="match status" value="1"/>
</dbReference>
<dbReference type="GO" id="GO:0006508">
    <property type="term" value="P:proteolysis"/>
    <property type="evidence" value="ECO:0007669"/>
    <property type="project" value="UniProtKB-KW"/>
</dbReference>
<feature type="region of interest" description="Disordered" evidence="2">
    <location>
        <begin position="118"/>
        <end position="143"/>
    </location>
</feature>
<feature type="domain" description="Peptidase S1" evidence="3">
    <location>
        <begin position="57"/>
        <end position="377"/>
    </location>
</feature>
<keyword evidence="4" id="KW-0645">Protease</keyword>
<organism evidence="4">
    <name type="scientific">Ixodes ricinus</name>
    <name type="common">Common tick</name>
    <name type="synonym">Acarus ricinus</name>
    <dbReference type="NCBI Taxonomy" id="34613"/>
    <lineage>
        <taxon>Eukaryota</taxon>
        <taxon>Metazoa</taxon>
        <taxon>Ecdysozoa</taxon>
        <taxon>Arthropoda</taxon>
        <taxon>Chelicerata</taxon>
        <taxon>Arachnida</taxon>
        <taxon>Acari</taxon>
        <taxon>Parasitiformes</taxon>
        <taxon>Ixodida</taxon>
        <taxon>Ixodoidea</taxon>
        <taxon>Ixodidae</taxon>
        <taxon>Ixodinae</taxon>
        <taxon>Ixodes</taxon>
    </lineage>
</organism>
<feature type="compositionally biased region" description="Basic and acidic residues" evidence="2">
    <location>
        <begin position="121"/>
        <end position="136"/>
    </location>
</feature>
<dbReference type="PANTHER" id="PTHR24252">
    <property type="entry name" value="ACROSIN-RELATED"/>
    <property type="match status" value="1"/>
</dbReference>
<dbReference type="SUPFAM" id="SSF50494">
    <property type="entry name" value="Trypsin-like serine proteases"/>
    <property type="match status" value="1"/>
</dbReference>
<feature type="compositionally biased region" description="Acidic residues" evidence="2">
    <location>
        <begin position="226"/>
        <end position="240"/>
    </location>
</feature>
<evidence type="ECO:0000256" key="2">
    <source>
        <dbReference type="SAM" id="MobiDB-lite"/>
    </source>
</evidence>
<feature type="region of interest" description="Disordered" evidence="2">
    <location>
        <begin position="226"/>
        <end position="264"/>
    </location>
</feature>
<dbReference type="PANTHER" id="PTHR24252:SF7">
    <property type="entry name" value="HYALIN"/>
    <property type="match status" value="1"/>
</dbReference>
<protein>
    <submittedName>
        <fullName evidence="4">Putative trypsin-like serine protease</fullName>
    </submittedName>
</protein>
<keyword evidence="4" id="KW-0378">Hydrolase</keyword>
<dbReference type="InterPro" id="IPR009003">
    <property type="entry name" value="Peptidase_S1_PA"/>
</dbReference>
<evidence type="ECO:0000259" key="3">
    <source>
        <dbReference type="PROSITE" id="PS50240"/>
    </source>
</evidence>
<reference evidence="4" key="1">
    <citation type="journal article" date="2015" name="Sci. Rep.">
        <title>Tissue- and time-dependent transcription in Ixodes ricinus salivary glands and midguts when blood feeding on the vertebrate host.</title>
        <authorList>
            <person name="Kotsyfakis M."/>
            <person name="Schwarz A."/>
            <person name="Erhart J."/>
            <person name="Ribeiro J.M."/>
        </authorList>
    </citation>
    <scope>NUCLEOTIDE SEQUENCE</scope>
    <source>
        <tissue evidence="4">Salivary gland and midgut</tissue>
    </source>
</reference>
<dbReference type="InterPro" id="IPR018114">
    <property type="entry name" value="TRYPSIN_HIS"/>
</dbReference>
<dbReference type="Gene3D" id="2.40.10.10">
    <property type="entry name" value="Trypsin-like serine proteases"/>
    <property type="match status" value="1"/>
</dbReference>
<dbReference type="SMART" id="SM00020">
    <property type="entry name" value="Tryp_SPc"/>
    <property type="match status" value="1"/>
</dbReference>
<dbReference type="PROSITE" id="PS00134">
    <property type="entry name" value="TRYPSIN_HIS"/>
    <property type="match status" value="1"/>
</dbReference>
<keyword evidence="1" id="KW-1015">Disulfide bond</keyword>
<dbReference type="InterPro" id="IPR001254">
    <property type="entry name" value="Trypsin_dom"/>
</dbReference>